<evidence type="ECO:0000256" key="1">
    <source>
        <dbReference type="SAM" id="MobiDB-lite"/>
    </source>
</evidence>
<dbReference type="Proteomes" id="UP001525890">
    <property type="component" value="Unassembled WGS sequence"/>
</dbReference>
<sequence length="855" mass="97898">MFGKQLSLFEDWQSSSPEEATWDVYETGSFDVIKIILSGLAAEVIAFDKTEWATLAQAPEAVPIARSLGNSQLVRRLNLAQIHPESPTEFKLKFKQELVFYQKQKIGIVQILFKSALPGELQAKLAIGSAIDRFLDYLQAVHKIVCLDESDYHVRVFIPGKYPKLNFTQLWEKFLREVAFSAYGNPQHQLPGLVQTFIQMLNTITLSGRGFSTLDLPILAQEQATVLAALYRAVVRDVQERQQKRQNEIERLQRELNQGELKDKERDSKQKDLQKKQEMQEKEAKKYCDLFQKGFGKIIEEHQAVFEELDAVDRELAKPGLGKPEQRKLLKQQEKLGNKIVFSRESVGQKARLLARSQGNPFELVRLDRQEHPGKFQKIEQVAQSFNKTATDQINSTVGAIFSQCVLEMYRLLELKSDQLDPLPPPLLSEKPAIWGVRSPGDDSKEFCYSCGIELDPKTARWQVLRFMFERPSQRRQSASTEGRPHICASCAALAFASPLKVTNESLILQLEPATHENPKNFAAKKQKIKEYLRMLTNKQLHLSAGRYVVLASDRTSNGDIASEKLGQVQYALAKVASIFPREVLADFEFSLIIQGSQPIRLTRRHLTFIKGLMEGYSQSIIESGKEINMKLGEAIRYVEKDLPAMAEYTLAKLANLEKRRELEQTRESYANLIQQDVQGFSMCANNQLSKRATLYKDVAALTGLTLAFVQSLERTAKQSMKLEDAEREVSKIIEKIDDAVAFCYYATLGDEKKTSVQARLYRNPDNYFIYEQVQRLLAELGIKNREHTDETDKQNQQTWLLLYADDVMRAYAHFAENGYTQDKEWKELTYQLKLSLYTRFPELVRKLKSKTEKN</sequence>
<feature type="region of interest" description="Disordered" evidence="1">
    <location>
        <begin position="254"/>
        <end position="278"/>
    </location>
</feature>
<reference evidence="2 3" key="1">
    <citation type="journal article" date="2022" name="Front. Microbiol.">
        <title>High genomic differentiation and limited gene flow indicate recent cryptic speciation within the genus Laspinema (cyanobacteria).</title>
        <authorList>
            <person name="Stanojkovic A."/>
            <person name="Skoupy S."/>
            <person name="Skaloud P."/>
            <person name="Dvorak P."/>
        </authorList>
    </citation>
    <scope>NUCLEOTIDE SEQUENCE [LARGE SCALE GENOMIC DNA]</scope>
    <source>
        <strain evidence="2 3">D2a</strain>
    </source>
</reference>
<name>A0ABT2MRZ6_9CYAN</name>
<gene>
    <name evidence="2" type="ORF">NG799_10145</name>
</gene>
<accession>A0ABT2MRZ6</accession>
<protein>
    <submittedName>
        <fullName evidence="2">Uncharacterized protein</fullName>
    </submittedName>
</protein>
<organism evidence="2 3">
    <name type="scientific">Laspinema palackyanum D2a</name>
    <dbReference type="NCBI Taxonomy" id="2953684"/>
    <lineage>
        <taxon>Bacteria</taxon>
        <taxon>Bacillati</taxon>
        <taxon>Cyanobacteriota</taxon>
        <taxon>Cyanophyceae</taxon>
        <taxon>Oscillatoriophycideae</taxon>
        <taxon>Oscillatoriales</taxon>
        <taxon>Laspinemataceae</taxon>
        <taxon>Laspinema</taxon>
        <taxon>Laspinema palackyanum</taxon>
    </lineage>
</organism>
<dbReference type="RefSeq" id="WP_368006326.1">
    <property type="nucleotide sequence ID" value="NZ_JAMXFF010000012.1"/>
</dbReference>
<dbReference type="EMBL" id="JAMXFF010000012">
    <property type="protein sequence ID" value="MCT7966691.1"/>
    <property type="molecule type" value="Genomic_DNA"/>
</dbReference>
<evidence type="ECO:0000313" key="2">
    <source>
        <dbReference type="EMBL" id="MCT7966691.1"/>
    </source>
</evidence>
<evidence type="ECO:0000313" key="3">
    <source>
        <dbReference type="Proteomes" id="UP001525890"/>
    </source>
</evidence>
<feature type="compositionally biased region" description="Basic and acidic residues" evidence="1">
    <location>
        <begin position="260"/>
        <end position="278"/>
    </location>
</feature>
<comment type="caution">
    <text evidence="2">The sequence shown here is derived from an EMBL/GenBank/DDBJ whole genome shotgun (WGS) entry which is preliminary data.</text>
</comment>
<proteinExistence type="predicted"/>
<keyword evidence="3" id="KW-1185">Reference proteome</keyword>